<protein>
    <submittedName>
        <fullName evidence="1">Uncharacterized protein</fullName>
    </submittedName>
</protein>
<comment type="caution">
    <text evidence="1">The sequence shown here is derived from an EMBL/GenBank/DDBJ whole genome shotgun (WGS) entry which is preliminary data.</text>
</comment>
<reference evidence="1" key="1">
    <citation type="submission" date="2023-06" db="EMBL/GenBank/DDBJ databases">
        <title>Genomic analysis of the entomopathogenic nematode Steinernema hermaphroditum.</title>
        <authorList>
            <person name="Schwarz E.M."/>
            <person name="Heppert J.K."/>
            <person name="Baniya A."/>
            <person name="Schwartz H.T."/>
            <person name="Tan C.-H."/>
            <person name="Antoshechkin I."/>
            <person name="Sternberg P.W."/>
            <person name="Goodrich-Blair H."/>
            <person name="Dillman A.R."/>
        </authorList>
    </citation>
    <scope>NUCLEOTIDE SEQUENCE</scope>
    <source>
        <strain evidence="1">PS9179</strain>
        <tissue evidence="1">Whole animal</tissue>
    </source>
</reference>
<evidence type="ECO:0000313" key="1">
    <source>
        <dbReference type="EMBL" id="KAK0414012.1"/>
    </source>
</evidence>
<dbReference type="EMBL" id="JAUCMV010000003">
    <property type="protein sequence ID" value="KAK0414012.1"/>
    <property type="molecule type" value="Genomic_DNA"/>
</dbReference>
<accession>A0AA39I019</accession>
<sequence>MSRAVFLLLLMDRNAKNSSQGPAYPVDVKPSLFARDSCGFQLAPPFRALSQQQEYNRSPSVNRPTMIINVCASSVSSHEAPSYYYMSPYFYPSLLVETEQTPVVEKNAPLAEVETEFEVVKKQRKPLQMVAVWLRKCVRAKKDKKRRQ</sequence>
<evidence type="ECO:0000313" key="2">
    <source>
        <dbReference type="Proteomes" id="UP001175271"/>
    </source>
</evidence>
<dbReference type="Proteomes" id="UP001175271">
    <property type="component" value="Unassembled WGS sequence"/>
</dbReference>
<name>A0AA39I019_9BILA</name>
<dbReference type="AlphaFoldDB" id="A0AA39I019"/>
<gene>
    <name evidence="1" type="ORF">QR680_007106</name>
</gene>
<proteinExistence type="predicted"/>
<organism evidence="1 2">
    <name type="scientific">Steinernema hermaphroditum</name>
    <dbReference type="NCBI Taxonomy" id="289476"/>
    <lineage>
        <taxon>Eukaryota</taxon>
        <taxon>Metazoa</taxon>
        <taxon>Ecdysozoa</taxon>
        <taxon>Nematoda</taxon>
        <taxon>Chromadorea</taxon>
        <taxon>Rhabditida</taxon>
        <taxon>Tylenchina</taxon>
        <taxon>Panagrolaimomorpha</taxon>
        <taxon>Strongyloidoidea</taxon>
        <taxon>Steinernematidae</taxon>
        <taxon>Steinernema</taxon>
    </lineage>
</organism>
<keyword evidence="2" id="KW-1185">Reference proteome</keyword>